<evidence type="ECO:0000256" key="2">
    <source>
        <dbReference type="ARBA" id="ARBA00023276"/>
    </source>
</evidence>
<dbReference type="SUPFAM" id="SSF110296">
    <property type="entry name" value="Oligoxyloglucan reducing end-specific cellobiohydrolase"/>
    <property type="match status" value="1"/>
</dbReference>
<dbReference type="InterPro" id="IPR015943">
    <property type="entry name" value="WD40/YVTN_repeat-like_dom_sf"/>
</dbReference>
<dbReference type="GO" id="GO:0009523">
    <property type="term" value="C:photosystem II"/>
    <property type="evidence" value="ECO:0007669"/>
    <property type="project" value="UniProtKB-KW"/>
</dbReference>
<dbReference type="PANTHER" id="PTHR47199">
    <property type="entry name" value="PHOTOSYSTEM II STABILITY/ASSEMBLY FACTOR HCF136, CHLOROPLASTIC"/>
    <property type="match status" value="1"/>
</dbReference>
<dbReference type="KEGG" id="pdio:PDMSB3_2428.1"/>
<dbReference type="Gene3D" id="2.130.10.10">
    <property type="entry name" value="YVTN repeat-like/Quinoprotein amine dehydrogenase"/>
    <property type="match status" value="2"/>
</dbReference>
<evidence type="ECO:0000313" key="5">
    <source>
        <dbReference type="EMBL" id="VVD33712.1"/>
    </source>
</evidence>
<keyword evidence="3" id="KW-0732">Signal</keyword>
<gene>
    <name evidence="5" type="ORF">PDMSB3_2428</name>
</gene>
<name>A0A5Q4ZV86_9BURK</name>
<reference evidence="5 6" key="1">
    <citation type="submission" date="2019-08" db="EMBL/GenBank/DDBJ databases">
        <authorList>
            <person name="Herpell B J."/>
        </authorList>
    </citation>
    <scope>NUCLEOTIDE SEQUENCE [LARGE SCALE GENOMIC DNA]</scope>
    <source>
        <strain evidence="6">Msb3</strain>
    </source>
</reference>
<evidence type="ECO:0000259" key="4">
    <source>
        <dbReference type="Pfam" id="PF14870"/>
    </source>
</evidence>
<dbReference type="CDD" id="cd15482">
    <property type="entry name" value="Sialidase_non-viral"/>
    <property type="match status" value="1"/>
</dbReference>
<keyword evidence="1" id="KW-0602">Photosynthesis</keyword>
<proteinExistence type="predicted"/>
<organism evidence="5 6">
    <name type="scientific">Paraburkholderia dioscoreae</name>
    <dbReference type="NCBI Taxonomy" id="2604047"/>
    <lineage>
        <taxon>Bacteria</taxon>
        <taxon>Pseudomonadati</taxon>
        <taxon>Pseudomonadota</taxon>
        <taxon>Betaproteobacteria</taxon>
        <taxon>Burkholderiales</taxon>
        <taxon>Burkholderiaceae</taxon>
        <taxon>Paraburkholderia</taxon>
    </lineage>
</organism>
<dbReference type="Pfam" id="PF14870">
    <property type="entry name" value="PSII_BNR"/>
    <property type="match status" value="1"/>
</dbReference>
<evidence type="ECO:0000256" key="3">
    <source>
        <dbReference type="SAM" id="SignalP"/>
    </source>
</evidence>
<accession>A0A5Q4ZV86</accession>
<feature type="signal peptide" evidence="3">
    <location>
        <begin position="1"/>
        <end position="38"/>
    </location>
</feature>
<dbReference type="AlphaFoldDB" id="A0A5Q4ZV86"/>
<protein>
    <submittedName>
        <fullName evidence="5">BNR/Asp-box repeat protein</fullName>
    </submittedName>
</protein>
<keyword evidence="6" id="KW-1185">Reference proteome</keyword>
<feature type="chain" id="PRO_5024936960" evidence="3">
    <location>
        <begin position="39"/>
        <end position="341"/>
    </location>
</feature>
<sequence>MTNTLPGMFRSPLTSSRKGARACVAAACMLAISGCALAADTPSGKPALAVTPAPHTVGALGATMLSAATVGKRVVSVGDHGAILLSDDEGEHFRQATLVPVSSMLTSVSFANDKTGWAVGQWGAILRTDDAGETWRIQRVDVANDRPFFSVYFKDKSEGWAVGLWSLMLHTTDGGSTWQEVALPPPPGSAKADVNLYSMFANAKGELFIPAERGFVLRSTDAGKSWTYLTTGYAGSFWSGAALKDGTLLVGGLRGSIYRSSDDGQSWSNVSTALHSSVNGILQRSNGTVLAIALDGVSMLSNDQGKTFGAAQRSDRLPLTAVTQTQGGKVVVFSDSGPVKQ</sequence>
<dbReference type="PANTHER" id="PTHR47199:SF2">
    <property type="entry name" value="PHOTOSYSTEM II STABILITY_ASSEMBLY FACTOR HCF136, CHLOROPLASTIC"/>
    <property type="match status" value="1"/>
</dbReference>
<evidence type="ECO:0000313" key="6">
    <source>
        <dbReference type="Proteomes" id="UP000325811"/>
    </source>
</evidence>
<dbReference type="Proteomes" id="UP000325811">
    <property type="component" value="Chromosome II"/>
</dbReference>
<dbReference type="InterPro" id="IPR028203">
    <property type="entry name" value="PSII_CF48-like_dom"/>
</dbReference>
<dbReference type="GO" id="GO:0015979">
    <property type="term" value="P:photosynthesis"/>
    <property type="evidence" value="ECO:0007669"/>
    <property type="project" value="UniProtKB-KW"/>
</dbReference>
<feature type="domain" description="Photosynthesis system II assembly factor Ycf48/Hcf136-like" evidence="4">
    <location>
        <begin position="98"/>
        <end position="239"/>
    </location>
</feature>
<evidence type="ECO:0000256" key="1">
    <source>
        <dbReference type="ARBA" id="ARBA00022531"/>
    </source>
</evidence>
<dbReference type="EMBL" id="LR699554">
    <property type="protein sequence ID" value="VVD33712.1"/>
    <property type="molecule type" value="Genomic_DNA"/>
</dbReference>
<keyword evidence="2" id="KW-0604">Photosystem II</keyword>